<sequence length="250" mass="27305">MRHNLILRPLTWAILLAMAVGSPAAAEGPASRDAIAQEFRTFPLYQTIERRYPETYAAILNLMVDGTNRGRRHRDLVADGHARIVALLAEQAPKANVENTLRMAEITRDEARAVLAKDPATCLVLLGLRPHDIAMTDALPEALLKKEQAIMAQLLEQTAVAPEQTPVKALDDSAAEKLGIKAYDRLPDDQLRAAFLRIGGDPKNANDPVSQTAFCEFTIAMFDIILDMPPVEAAQIYKAFNALGAESATP</sequence>
<evidence type="ECO:0000256" key="1">
    <source>
        <dbReference type="SAM" id="SignalP"/>
    </source>
</evidence>
<name>A0ABV2EH85_9CAUL</name>
<keyword evidence="1" id="KW-0732">Signal</keyword>
<evidence type="ECO:0000313" key="2">
    <source>
        <dbReference type="EMBL" id="MET3526396.1"/>
    </source>
</evidence>
<comment type="caution">
    <text evidence="2">The sequence shown here is derived from an EMBL/GenBank/DDBJ whole genome shotgun (WGS) entry which is preliminary data.</text>
</comment>
<gene>
    <name evidence="2" type="ORF">ABID41_001491</name>
</gene>
<feature type="signal peptide" evidence="1">
    <location>
        <begin position="1"/>
        <end position="26"/>
    </location>
</feature>
<dbReference type="Proteomes" id="UP001549110">
    <property type="component" value="Unassembled WGS sequence"/>
</dbReference>
<reference evidence="2 3" key="1">
    <citation type="submission" date="2024-06" db="EMBL/GenBank/DDBJ databases">
        <title>Genomic Encyclopedia of Type Strains, Phase IV (KMG-IV): sequencing the most valuable type-strain genomes for metagenomic binning, comparative biology and taxonomic classification.</title>
        <authorList>
            <person name="Goeker M."/>
        </authorList>
    </citation>
    <scope>NUCLEOTIDE SEQUENCE [LARGE SCALE GENOMIC DNA]</scope>
    <source>
        <strain evidence="2 3">DSM 17809</strain>
    </source>
</reference>
<proteinExistence type="predicted"/>
<dbReference type="RefSeq" id="WP_331930148.1">
    <property type="nucleotide sequence ID" value="NZ_JBEPLU010000001.1"/>
</dbReference>
<evidence type="ECO:0000313" key="3">
    <source>
        <dbReference type="Proteomes" id="UP001549110"/>
    </source>
</evidence>
<dbReference type="EMBL" id="JBEPLU010000001">
    <property type="protein sequence ID" value="MET3526396.1"/>
    <property type="molecule type" value="Genomic_DNA"/>
</dbReference>
<protein>
    <recommendedName>
        <fullName evidence="4">DUF2059 domain-containing protein</fullName>
    </recommendedName>
</protein>
<evidence type="ECO:0008006" key="4">
    <source>
        <dbReference type="Google" id="ProtNLM"/>
    </source>
</evidence>
<organism evidence="2 3">
    <name type="scientific">Phenylobacterium koreense</name>
    <dbReference type="NCBI Taxonomy" id="266125"/>
    <lineage>
        <taxon>Bacteria</taxon>
        <taxon>Pseudomonadati</taxon>
        <taxon>Pseudomonadota</taxon>
        <taxon>Alphaproteobacteria</taxon>
        <taxon>Caulobacterales</taxon>
        <taxon>Caulobacteraceae</taxon>
        <taxon>Phenylobacterium</taxon>
    </lineage>
</organism>
<keyword evidence="3" id="KW-1185">Reference proteome</keyword>
<accession>A0ABV2EH85</accession>
<feature type="chain" id="PRO_5045374951" description="DUF2059 domain-containing protein" evidence="1">
    <location>
        <begin position="27"/>
        <end position="250"/>
    </location>
</feature>